<proteinExistence type="predicted"/>
<accession>A0A5B8XST9</accession>
<keyword evidence="1" id="KW-0732">Signal</keyword>
<name>A0A5B8XST9_9DELT</name>
<dbReference type="KEGG" id="bbae:FRD01_16200"/>
<evidence type="ECO:0000313" key="2">
    <source>
        <dbReference type="EMBL" id="QED28750.1"/>
    </source>
</evidence>
<sequence>MRFLTTSLVLGVPLLLSCVEQANGDEVAVLLPFVDTHVPAPKAIVTQIEPEWVDSRPDIDEKLWVAPRDCKLETVSWSINKATSNGAELPLVPTEFAVLDWIKTIQIAPSLYQTMAFLPHPRHQAGLDRPFALSVILADHGDDIQFSIYHWSRPYKGKLGELGFTALVNYEATNATYTLWNETRTEIVREVEDTGFYIERKSPIHGIDLRIPASAFPEPGAYIITIVQKNQVDHRREISGTLSFTLLYGGNSFKKTVCVRDALNEPITEFERQVAERGDWLMGAFERDSLSVSRAMSAPDGGVWINWSLYRLWFDQPRIVAIVPMVDFRPVGPPQYTWSGGFDGHEEILETVDDRGQFWIDLEGYEKKDVMIGAFPDAFLPQRDLEGNIFYEVGRYDGRHSRVISISSYRDDSDKCDALAGPCED</sequence>
<reference evidence="2 3" key="1">
    <citation type="submission" date="2019-08" db="EMBL/GenBank/DDBJ databases">
        <authorList>
            <person name="Liang Q."/>
        </authorList>
    </citation>
    <scope>NUCLEOTIDE SEQUENCE [LARGE SCALE GENOMIC DNA]</scope>
    <source>
        <strain evidence="2 3">V1718</strain>
    </source>
</reference>
<evidence type="ECO:0000313" key="3">
    <source>
        <dbReference type="Proteomes" id="UP000321595"/>
    </source>
</evidence>
<organism evidence="2 3">
    <name type="scientific">Microvenator marinus</name>
    <dbReference type="NCBI Taxonomy" id="2600177"/>
    <lineage>
        <taxon>Bacteria</taxon>
        <taxon>Deltaproteobacteria</taxon>
        <taxon>Bradymonadales</taxon>
        <taxon>Microvenatoraceae</taxon>
        <taxon>Microvenator</taxon>
    </lineage>
</organism>
<evidence type="ECO:0000256" key="1">
    <source>
        <dbReference type="SAM" id="SignalP"/>
    </source>
</evidence>
<protein>
    <submittedName>
        <fullName evidence="2">Uncharacterized protein</fullName>
    </submittedName>
</protein>
<gene>
    <name evidence="2" type="ORF">FRD01_16200</name>
</gene>
<dbReference type="OrthoDB" id="5540794at2"/>
<dbReference type="PROSITE" id="PS51257">
    <property type="entry name" value="PROKAR_LIPOPROTEIN"/>
    <property type="match status" value="1"/>
</dbReference>
<dbReference type="Proteomes" id="UP000321595">
    <property type="component" value="Chromosome"/>
</dbReference>
<dbReference type="AlphaFoldDB" id="A0A5B8XST9"/>
<dbReference type="EMBL" id="CP042467">
    <property type="protein sequence ID" value="QED28750.1"/>
    <property type="molecule type" value="Genomic_DNA"/>
</dbReference>
<feature type="chain" id="PRO_5022746291" evidence="1">
    <location>
        <begin position="23"/>
        <end position="425"/>
    </location>
</feature>
<feature type="signal peptide" evidence="1">
    <location>
        <begin position="1"/>
        <end position="22"/>
    </location>
</feature>
<dbReference type="RefSeq" id="WP_146961460.1">
    <property type="nucleotide sequence ID" value="NZ_CP042467.1"/>
</dbReference>
<keyword evidence="3" id="KW-1185">Reference proteome</keyword>